<sequence>MRARSTAHTLRRLISEGEFLPGAKLNEVVLAESLGVSRNTLREAFAMLAEERLVRRERNRGVFVASPSVEDIQDVYRARLSIEPAGLRFGSLLDARFLRNVVNSAQESAETGDLAAVALANQEFHRHIVAAHDSRWLNELMSRLLATMRLAFLDELVITPDFHVEYVEHNAKIARLVAEGQRDGAAGELEKQLRETLRTLSRQR</sequence>
<feature type="domain" description="HTH gntR-type" evidence="4">
    <location>
        <begin position="1"/>
        <end position="67"/>
    </location>
</feature>
<dbReference type="GO" id="GO:0003700">
    <property type="term" value="F:DNA-binding transcription factor activity"/>
    <property type="evidence" value="ECO:0007669"/>
    <property type="project" value="InterPro"/>
</dbReference>
<gene>
    <name evidence="5" type="ORF">FHE74_00895</name>
</gene>
<keyword evidence="6" id="KW-1185">Reference proteome</keyword>
<keyword evidence="2" id="KW-0238">DNA-binding</keyword>
<evidence type="ECO:0000256" key="2">
    <source>
        <dbReference type="ARBA" id="ARBA00023125"/>
    </source>
</evidence>
<dbReference type="InterPro" id="IPR008920">
    <property type="entry name" value="TF_FadR/GntR_C"/>
</dbReference>
<dbReference type="SUPFAM" id="SSF46785">
    <property type="entry name" value="Winged helix' DNA-binding domain"/>
    <property type="match status" value="1"/>
</dbReference>
<dbReference type="Pfam" id="PF00392">
    <property type="entry name" value="GntR"/>
    <property type="match status" value="1"/>
</dbReference>
<dbReference type="InterPro" id="IPR036388">
    <property type="entry name" value="WH-like_DNA-bd_sf"/>
</dbReference>
<protein>
    <submittedName>
        <fullName evidence="5">GntR family transcriptional regulator</fullName>
    </submittedName>
</protein>
<evidence type="ECO:0000256" key="1">
    <source>
        <dbReference type="ARBA" id="ARBA00023015"/>
    </source>
</evidence>
<dbReference type="CDD" id="cd07377">
    <property type="entry name" value="WHTH_GntR"/>
    <property type="match status" value="1"/>
</dbReference>
<dbReference type="Pfam" id="PF07729">
    <property type="entry name" value="FCD"/>
    <property type="match status" value="1"/>
</dbReference>
<evidence type="ECO:0000259" key="4">
    <source>
        <dbReference type="PROSITE" id="PS50949"/>
    </source>
</evidence>
<name>A0A5C4U6Z5_9CORY</name>
<dbReference type="InterPro" id="IPR011711">
    <property type="entry name" value="GntR_C"/>
</dbReference>
<evidence type="ECO:0000313" key="6">
    <source>
        <dbReference type="Proteomes" id="UP000312032"/>
    </source>
</evidence>
<comment type="caution">
    <text evidence="5">The sequence shown here is derived from an EMBL/GenBank/DDBJ whole genome shotgun (WGS) entry which is preliminary data.</text>
</comment>
<keyword evidence="1" id="KW-0805">Transcription regulation</keyword>
<dbReference type="GO" id="GO:0003677">
    <property type="term" value="F:DNA binding"/>
    <property type="evidence" value="ECO:0007669"/>
    <property type="project" value="UniProtKB-KW"/>
</dbReference>
<dbReference type="SMART" id="SM00345">
    <property type="entry name" value="HTH_GNTR"/>
    <property type="match status" value="1"/>
</dbReference>
<dbReference type="PROSITE" id="PS50949">
    <property type="entry name" value="HTH_GNTR"/>
    <property type="match status" value="1"/>
</dbReference>
<dbReference type="RefSeq" id="WP_139464532.1">
    <property type="nucleotide sequence ID" value="NZ_VDHJ01000001.1"/>
</dbReference>
<dbReference type="Gene3D" id="1.10.10.10">
    <property type="entry name" value="Winged helix-like DNA-binding domain superfamily/Winged helix DNA-binding domain"/>
    <property type="match status" value="1"/>
</dbReference>
<dbReference type="PANTHER" id="PTHR43537">
    <property type="entry name" value="TRANSCRIPTIONAL REGULATOR, GNTR FAMILY"/>
    <property type="match status" value="1"/>
</dbReference>
<dbReference type="SUPFAM" id="SSF48008">
    <property type="entry name" value="GntR ligand-binding domain-like"/>
    <property type="match status" value="1"/>
</dbReference>
<accession>A0A5C4U6Z5</accession>
<dbReference type="OrthoDB" id="5243844at2"/>
<dbReference type="Gene3D" id="1.20.120.530">
    <property type="entry name" value="GntR ligand-binding domain-like"/>
    <property type="match status" value="1"/>
</dbReference>
<dbReference type="InterPro" id="IPR036390">
    <property type="entry name" value="WH_DNA-bd_sf"/>
</dbReference>
<dbReference type="EMBL" id="VDHJ01000001">
    <property type="protein sequence ID" value="TNM00534.1"/>
    <property type="molecule type" value="Genomic_DNA"/>
</dbReference>
<dbReference type="PANTHER" id="PTHR43537:SF45">
    <property type="entry name" value="GNTR FAMILY REGULATORY PROTEIN"/>
    <property type="match status" value="1"/>
</dbReference>
<reference evidence="5 6" key="1">
    <citation type="submission" date="2019-06" db="EMBL/GenBank/DDBJ databases">
        <authorList>
            <person name="Li J."/>
        </authorList>
    </citation>
    <scope>NUCLEOTIDE SEQUENCE [LARGE SCALE GENOMIC DNA]</scope>
    <source>
        <strain evidence="5 6">LMG 28165</strain>
    </source>
</reference>
<organism evidence="5 6">
    <name type="scientific">Corynebacterium tapiri</name>
    <dbReference type="NCBI Taxonomy" id="1448266"/>
    <lineage>
        <taxon>Bacteria</taxon>
        <taxon>Bacillati</taxon>
        <taxon>Actinomycetota</taxon>
        <taxon>Actinomycetes</taxon>
        <taxon>Mycobacteriales</taxon>
        <taxon>Corynebacteriaceae</taxon>
        <taxon>Corynebacterium</taxon>
    </lineage>
</organism>
<dbReference type="InterPro" id="IPR000524">
    <property type="entry name" value="Tscrpt_reg_HTH_GntR"/>
</dbReference>
<keyword evidence="3" id="KW-0804">Transcription</keyword>
<proteinExistence type="predicted"/>
<dbReference type="AlphaFoldDB" id="A0A5C4U6Z5"/>
<evidence type="ECO:0000256" key="3">
    <source>
        <dbReference type="ARBA" id="ARBA00023163"/>
    </source>
</evidence>
<dbReference type="Proteomes" id="UP000312032">
    <property type="component" value="Unassembled WGS sequence"/>
</dbReference>
<evidence type="ECO:0000313" key="5">
    <source>
        <dbReference type="EMBL" id="TNM00534.1"/>
    </source>
</evidence>